<evidence type="ECO:0000313" key="1">
    <source>
        <dbReference type="EMBL" id="CPR20653.1"/>
    </source>
</evidence>
<keyword evidence="2" id="KW-1185">Reference proteome</keyword>
<dbReference type="Proteomes" id="UP000044377">
    <property type="component" value="Unassembled WGS sequence"/>
</dbReference>
<dbReference type="EMBL" id="CGIG01000001">
    <property type="protein sequence ID" value="CPR20653.1"/>
    <property type="molecule type" value="Genomic_DNA"/>
</dbReference>
<protein>
    <submittedName>
        <fullName evidence="1">Phage-related protein</fullName>
    </submittedName>
</protein>
<sequence>MKERGVIFNCDMVRTILSGQKTQTRRIVEPQSFDRSWSRHDHQIEIVSGRAERGDEIDGLLAYTKSSCGTWSTKCSFGQPGDRLCVRETCQAKELETGLDVVCYPADQTEIPVKAEPLDSGNWIDLYRYRNGEGKSVPAIHMPRWTSRITLEITDVRVERLNDISEEDAVAEGFTSTAKLTATGDDCTGLYASDRFAETWQSIYGEASWQANPWCWAIEFRRMEASHA</sequence>
<dbReference type="STRING" id="1109412.BN1221_04438c"/>
<reference evidence="2" key="1">
    <citation type="submission" date="2015-01" db="EMBL/GenBank/DDBJ databases">
        <authorList>
            <person name="Paterson Steve"/>
        </authorList>
    </citation>
    <scope>NUCLEOTIDE SEQUENCE [LARGE SCALE GENOMIC DNA]</scope>
    <source>
        <strain evidence="2">OBR1</strain>
    </source>
</reference>
<dbReference type="OrthoDB" id="72471at2"/>
<accession>A0A0G4K173</accession>
<gene>
    <name evidence="1" type="ORF">BN1221_04438c</name>
</gene>
<organism evidence="1 2">
    <name type="scientific">Brenneria goodwinii</name>
    <dbReference type="NCBI Taxonomy" id="1109412"/>
    <lineage>
        <taxon>Bacteria</taxon>
        <taxon>Pseudomonadati</taxon>
        <taxon>Pseudomonadota</taxon>
        <taxon>Gammaproteobacteria</taxon>
        <taxon>Enterobacterales</taxon>
        <taxon>Pectobacteriaceae</taxon>
        <taxon>Brenneria</taxon>
    </lineage>
</organism>
<name>A0A0G4K173_9GAMM</name>
<dbReference type="RefSeq" id="WP_048639126.1">
    <property type="nucleotide sequence ID" value="NZ_CGIG01000001.1"/>
</dbReference>
<proteinExistence type="predicted"/>
<dbReference type="AlphaFoldDB" id="A0A0G4K173"/>
<evidence type="ECO:0000313" key="2">
    <source>
        <dbReference type="Proteomes" id="UP000044377"/>
    </source>
</evidence>